<feature type="domain" description="F-box" evidence="2">
    <location>
        <begin position="54"/>
        <end position="100"/>
    </location>
</feature>
<protein>
    <recommendedName>
        <fullName evidence="2">F-box domain-containing protein</fullName>
    </recommendedName>
</protein>
<feature type="repeat" description="ANK" evidence="1">
    <location>
        <begin position="164"/>
        <end position="193"/>
    </location>
</feature>
<proteinExistence type="predicted"/>
<dbReference type="InterPro" id="IPR052391">
    <property type="entry name" value="E3_Ligase-Neurotoxin"/>
</dbReference>
<dbReference type="InterPro" id="IPR036047">
    <property type="entry name" value="F-box-like_dom_sf"/>
</dbReference>
<dbReference type="AlphaFoldDB" id="A0AAN7CM29"/>
<evidence type="ECO:0000313" key="4">
    <source>
        <dbReference type="Proteomes" id="UP001303647"/>
    </source>
</evidence>
<keyword evidence="4" id="KW-1185">Reference proteome</keyword>
<feature type="repeat" description="ANK" evidence="1">
    <location>
        <begin position="594"/>
        <end position="622"/>
    </location>
</feature>
<gene>
    <name evidence="3" type="ORF">C7999DRAFT_35008</name>
</gene>
<dbReference type="SUPFAM" id="SSF48403">
    <property type="entry name" value="Ankyrin repeat"/>
    <property type="match status" value="1"/>
</dbReference>
<keyword evidence="1" id="KW-0040">ANK repeat</keyword>
<evidence type="ECO:0000256" key="1">
    <source>
        <dbReference type="PROSITE-ProRule" id="PRU00023"/>
    </source>
</evidence>
<evidence type="ECO:0000313" key="3">
    <source>
        <dbReference type="EMBL" id="KAK4244626.1"/>
    </source>
</evidence>
<dbReference type="Gene3D" id="1.25.40.20">
    <property type="entry name" value="Ankyrin repeat-containing domain"/>
    <property type="match status" value="2"/>
</dbReference>
<feature type="repeat" description="ANK" evidence="1">
    <location>
        <begin position="477"/>
        <end position="513"/>
    </location>
</feature>
<dbReference type="PANTHER" id="PTHR24133">
    <property type="entry name" value="ANKYRIN DOMAIN-CONTAINING"/>
    <property type="match status" value="1"/>
</dbReference>
<dbReference type="PROSITE" id="PS50297">
    <property type="entry name" value="ANK_REP_REGION"/>
    <property type="match status" value="3"/>
</dbReference>
<dbReference type="EMBL" id="MU857730">
    <property type="protein sequence ID" value="KAK4244626.1"/>
    <property type="molecule type" value="Genomic_DNA"/>
</dbReference>
<dbReference type="SUPFAM" id="SSF81383">
    <property type="entry name" value="F-box domain"/>
    <property type="match status" value="1"/>
</dbReference>
<dbReference type="InterPro" id="IPR002110">
    <property type="entry name" value="Ankyrin_rpt"/>
</dbReference>
<name>A0AAN7CM29_9PEZI</name>
<accession>A0AAN7CM29</accession>
<dbReference type="InterPro" id="IPR036770">
    <property type="entry name" value="Ankyrin_rpt-contain_sf"/>
</dbReference>
<dbReference type="Pfam" id="PF12796">
    <property type="entry name" value="Ank_2"/>
    <property type="match status" value="1"/>
</dbReference>
<comment type="caution">
    <text evidence="3">The sequence shown here is derived from an EMBL/GenBank/DDBJ whole genome shotgun (WGS) entry which is preliminary data.</text>
</comment>
<feature type="repeat" description="ANK" evidence="1">
    <location>
        <begin position="554"/>
        <end position="593"/>
    </location>
</feature>
<reference evidence="3" key="1">
    <citation type="journal article" date="2023" name="Mol. Phylogenet. Evol.">
        <title>Genome-scale phylogeny and comparative genomics of the fungal order Sordariales.</title>
        <authorList>
            <person name="Hensen N."/>
            <person name="Bonometti L."/>
            <person name="Westerberg I."/>
            <person name="Brannstrom I.O."/>
            <person name="Guillou S."/>
            <person name="Cros-Aarteil S."/>
            <person name="Calhoun S."/>
            <person name="Haridas S."/>
            <person name="Kuo A."/>
            <person name="Mondo S."/>
            <person name="Pangilinan J."/>
            <person name="Riley R."/>
            <person name="LaButti K."/>
            <person name="Andreopoulos B."/>
            <person name="Lipzen A."/>
            <person name="Chen C."/>
            <person name="Yan M."/>
            <person name="Daum C."/>
            <person name="Ng V."/>
            <person name="Clum A."/>
            <person name="Steindorff A."/>
            <person name="Ohm R.A."/>
            <person name="Martin F."/>
            <person name="Silar P."/>
            <person name="Natvig D.O."/>
            <person name="Lalanne C."/>
            <person name="Gautier V."/>
            <person name="Ament-Velasquez S.L."/>
            <person name="Kruys A."/>
            <person name="Hutchinson M.I."/>
            <person name="Powell A.J."/>
            <person name="Barry K."/>
            <person name="Miller A.N."/>
            <person name="Grigoriev I.V."/>
            <person name="Debuchy R."/>
            <person name="Gladieux P."/>
            <person name="Hiltunen Thoren M."/>
            <person name="Johannesson H."/>
        </authorList>
    </citation>
    <scope>NUCLEOTIDE SEQUENCE</scope>
    <source>
        <strain evidence="3">CBS 359.72</strain>
    </source>
</reference>
<organism evidence="3 4">
    <name type="scientific">Corynascus novoguineensis</name>
    <dbReference type="NCBI Taxonomy" id="1126955"/>
    <lineage>
        <taxon>Eukaryota</taxon>
        <taxon>Fungi</taxon>
        <taxon>Dikarya</taxon>
        <taxon>Ascomycota</taxon>
        <taxon>Pezizomycotina</taxon>
        <taxon>Sordariomycetes</taxon>
        <taxon>Sordariomycetidae</taxon>
        <taxon>Sordariales</taxon>
        <taxon>Chaetomiaceae</taxon>
        <taxon>Corynascus</taxon>
    </lineage>
</organism>
<dbReference type="SMART" id="SM00248">
    <property type="entry name" value="ANK"/>
    <property type="match status" value="8"/>
</dbReference>
<dbReference type="Proteomes" id="UP001303647">
    <property type="component" value="Unassembled WGS sequence"/>
</dbReference>
<reference evidence="3" key="2">
    <citation type="submission" date="2023-05" db="EMBL/GenBank/DDBJ databases">
        <authorList>
            <consortium name="Lawrence Berkeley National Laboratory"/>
            <person name="Steindorff A."/>
            <person name="Hensen N."/>
            <person name="Bonometti L."/>
            <person name="Westerberg I."/>
            <person name="Brannstrom I.O."/>
            <person name="Guillou S."/>
            <person name="Cros-Aarteil S."/>
            <person name="Calhoun S."/>
            <person name="Haridas S."/>
            <person name="Kuo A."/>
            <person name="Mondo S."/>
            <person name="Pangilinan J."/>
            <person name="Riley R."/>
            <person name="Labutti K."/>
            <person name="Andreopoulos B."/>
            <person name="Lipzen A."/>
            <person name="Chen C."/>
            <person name="Yanf M."/>
            <person name="Daum C."/>
            <person name="Ng V."/>
            <person name="Clum A."/>
            <person name="Ohm R."/>
            <person name="Martin F."/>
            <person name="Silar P."/>
            <person name="Natvig D."/>
            <person name="Lalanne C."/>
            <person name="Gautier V."/>
            <person name="Ament-Velasquez S.L."/>
            <person name="Kruys A."/>
            <person name="Hutchinson M.I."/>
            <person name="Powell A.J."/>
            <person name="Barry K."/>
            <person name="Miller A.N."/>
            <person name="Grigoriev I.V."/>
            <person name="Debuchy R."/>
            <person name="Gladieux P."/>
            <person name="Thoren M.H."/>
            <person name="Johannesson H."/>
        </authorList>
    </citation>
    <scope>NUCLEOTIDE SEQUENCE</scope>
    <source>
        <strain evidence="3">CBS 359.72</strain>
    </source>
</reference>
<dbReference type="PANTHER" id="PTHR24133:SF40">
    <property type="entry name" value="ANKYRIN REPEAT DOMAIN 44"/>
    <property type="match status" value="1"/>
</dbReference>
<dbReference type="PROSITE" id="PS50181">
    <property type="entry name" value="FBOX"/>
    <property type="match status" value="1"/>
</dbReference>
<dbReference type="Pfam" id="PF00023">
    <property type="entry name" value="Ank"/>
    <property type="match status" value="2"/>
</dbReference>
<dbReference type="InterPro" id="IPR001810">
    <property type="entry name" value="F-box_dom"/>
</dbReference>
<evidence type="ECO:0000259" key="2">
    <source>
        <dbReference type="PROSITE" id="PS50181"/>
    </source>
</evidence>
<dbReference type="PROSITE" id="PS50088">
    <property type="entry name" value="ANK_REPEAT"/>
    <property type="match status" value="4"/>
</dbReference>
<dbReference type="CDD" id="cd09917">
    <property type="entry name" value="F-box_SF"/>
    <property type="match status" value="1"/>
</dbReference>
<sequence>MQRNRGIIPPPRNTPFPLLSYLKQRNREYKALYKDWLNGTSRYSYAPATWPPGRCMLISLPLELMLLVCNCLYQADLLHLALTCRAFANIVAPLMYTRDIADFDCLSLRWACTFGVVTTLERALSHGASPDHVFYDDSHAKCSWVLTGLAVPHIPARFNFLCSTPLNIAIVANEPEIVRLLIEHGVDVKAPDHKASDAAYLHYHMPLYPIHLAMGIPVMLGLGKFQPGNMQVVRRLLDAGADPNQSTAGSSWISPPEALTPLLMAMQPQVPVETVKLLLERGANPTTPGKTMSTYDASFNHGHPQDGTTRSRHFSNRSPLESVLHGSLAYGKFALDMDKIQLLLMHGAAQEVVYMSNDHFTSYYPVPILYRYWDHPQSAALLRLFISHGADVASWASMVIPPITSVILWAKTCNYHARKIRTAQDLWVVLNKACELISLLAEATLVEKCPLSVKNPAIMDAVVTVPLHIKVIPPDVDGQTALRYACRQPHFLAAPFLIRLLLRYGADMNSTDSQGRSALHHASAFGSADRVRELVKFNGGPTISGLIVDALDARSWTPLHYACLFQFWDEPGDQVATARLLLESGANVHARTYNGWTPLSLAVLSANQDLVGMLLDHGAQASDLLLSFSGNVTTEPTLAPIGRIMFLHCTEPHRRTRLLSELVNELAVCKACVVTLLEHRLGISIPLPPLQENAVMPPGYQLDIPYATTVIPRFRIDVLNHPFGVVTEGYYNFTADDFEKSMDGILNALDSLGLEALLVRTTDPEPCLSSWISCPPP</sequence>